<sequence>MDRKPLLMDADGYGNKEAMMDYVMTWTLKHAAEKFENEKPILNKYCREVLFHLLGINDFKKIKVKEVTTRLQRFGADVTAEITLENEAEESRYALLIEDKAYTSLHDDQLARYKKIFEEYYNGSNYELRYAVVVLPDTMPEATKEESKRNGFEPFCLGDLPLSDWQEESESDLFNEFWLRYWG</sequence>
<evidence type="ECO:0000313" key="1">
    <source>
        <dbReference type="EMBL" id="HIU38908.1"/>
    </source>
</evidence>
<evidence type="ECO:0000313" key="2">
    <source>
        <dbReference type="Proteomes" id="UP000824076"/>
    </source>
</evidence>
<dbReference type="Pfam" id="PF14281">
    <property type="entry name" value="PDDEXK_4"/>
    <property type="match status" value="1"/>
</dbReference>
<dbReference type="EMBL" id="DVMS01000130">
    <property type="protein sequence ID" value="HIU38908.1"/>
    <property type="molecule type" value="Genomic_DNA"/>
</dbReference>
<organism evidence="1 2">
    <name type="scientific">Candidatus Limisoma intestinavium</name>
    <dbReference type="NCBI Taxonomy" id="2840856"/>
    <lineage>
        <taxon>Bacteria</taxon>
        <taxon>Pseudomonadati</taxon>
        <taxon>Bacteroidota</taxon>
        <taxon>Bacteroidia</taxon>
        <taxon>Bacteroidales</taxon>
        <taxon>Candidatus Limisoma</taxon>
    </lineage>
</organism>
<dbReference type="Proteomes" id="UP000824076">
    <property type="component" value="Unassembled WGS sequence"/>
</dbReference>
<proteinExistence type="predicted"/>
<name>A0A9D1LFN3_9BACT</name>
<reference evidence="1" key="1">
    <citation type="submission" date="2020-10" db="EMBL/GenBank/DDBJ databases">
        <authorList>
            <person name="Gilroy R."/>
        </authorList>
    </citation>
    <scope>NUCLEOTIDE SEQUENCE</scope>
    <source>
        <strain evidence="1">17073</strain>
    </source>
</reference>
<gene>
    <name evidence="1" type="ORF">IAD18_04495</name>
</gene>
<protein>
    <submittedName>
        <fullName evidence="1">PD-(D/E)XK nuclease family protein</fullName>
    </submittedName>
</protein>
<reference evidence="1" key="2">
    <citation type="journal article" date="2021" name="PeerJ">
        <title>Extensive microbial diversity within the chicken gut microbiome revealed by metagenomics and culture.</title>
        <authorList>
            <person name="Gilroy R."/>
            <person name="Ravi A."/>
            <person name="Getino M."/>
            <person name="Pursley I."/>
            <person name="Horton D.L."/>
            <person name="Alikhan N.F."/>
            <person name="Baker D."/>
            <person name="Gharbi K."/>
            <person name="Hall N."/>
            <person name="Watson M."/>
            <person name="Adriaenssens E.M."/>
            <person name="Foster-Nyarko E."/>
            <person name="Jarju S."/>
            <person name="Secka A."/>
            <person name="Antonio M."/>
            <person name="Oren A."/>
            <person name="Chaudhuri R.R."/>
            <person name="La Ragione R."/>
            <person name="Hildebrand F."/>
            <person name="Pallen M.J."/>
        </authorList>
    </citation>
    <scope>NUCLEOTIDE SEQUENCE</scope>
    <source>
        <strain evidence="1">17073</strain>
    </source>
</reference>
<dbReference type="InterPro" id="IPR029470">
    <property type="entry name" value="PDDEXK_4"/>
</dbReference>
<dbReference type="AlphaFoldDB" id="A0A9D1LFN3"/>
<accession>A0A9D1LFN3</accession>
<comment type="caution">
    <text evidence="1">The sequence shown here is derived from an EMBL/GenBank/DDBJ whole genome shotgun (WGS) entry which is preliminary data.</text>
</comment>